<feature type="non-terminal residue" evidence="1">
    <location>
        <position position="1"/>
    </location>
</feature>
<evidence type="ECO:0000313" key="2">
    <source>
        <dbReference type="Proteomes" id="UP001330749"/>
    </source>
</evidence>
<sequence>DFLEFPEIKNIDTFVSTYAFHHLTDDEKAAAIEKYSMLLSKGGKIVFADTIYESEEDYNHAISKAKSEGFHNLANDLETEYYTTIPVLKNILENNGFSVSFEKCNEFVWLMEGVKR</sequence>
<dbReference type="Proteomes" id="UP001330749">
    <property type="component" value="Unassembled WGS sequence"/>
</dbReference>
<dbReference type="EMBL" id="JARMQG010000149">
    <property type="protein sequence ID" value="MED3563193.1"/>
    <property type="molecule type" value="Genomic_DNA"/>
</dbReference>
<dbReference type="InterPro" id="IPR029063">
    <property type="entry name" value="SAM-dependent_MTases_sf"/>
</dbReference>
<keyword evidence="1" id="KW-0489">Methyltransferase</keyword>
<reference evidence="1 2" key="1">
    <citation type="submission" date="2023-03" db="EMBL/GenBank/DDBJ databases">
        <title>Bacillus Genome Sequencing.</title>
        <authorList>
            <person name="Dunlap C."/>
        </authorList>
    </citation>
    <scope>NUCLEOTIDE SEQUENCE [LARGE SCALE GENOMIC DNA]</scope>
    <source>
        <strain evidence="1 2">B-14544</strain>
    </source>
</reference>
<dbReference type="GO" id="GO:0008168">
    <property type="term" value="F:methyltransferase activity"/>
    <property type="evidence" value="ECO:0007669"/>
    <property type="project" value="UniProtKB-KW"/>
</dbReference>
<dbReference type="Gene3D" id="3.40.50.150">
    <property type="entry name" value="Vaccinia Virus protein VP39"/>
    <property type="match status" value="1"/>
</dbReference>
<keyword evidence="2" id="KW-1185">Reference proteome</keyword>
<gene>
    <name evidence="1" type="ORF">P4447_12150</name>
</gene>
<proteinExistence type="predicted"/>
<organism evidence="1 2">
    <name type="scientific">Bacillus xiapuensis</name>
    <dbReference type="NCBI Taxonomy" id="2014075"/>
    <lineage>
        <taxon>Bacteria</taxon>
        <taxon>Bacillati</taxon>
        <taxon>Bacillota</taxon>
        <taxon>Bacilli</taxon>
        <taxon>Bacillales</taxon>
        <taxon>Bacillaceae</taxon>
        <taxon>Bacillus</taxon>
    </lineage>
</organism>
<keyword evidence="1" id="KW-0808">Transferase</keyword>
<accession>A0ABU6NDB5</accession>
<evidence type="ECO:0000313" key="1">
    <source>
        <dbReference type="EMBL" id="MED3563193.1"/>
    </source>
</evidence>
<name>A0ABU6NDB5_9BACI</name>
<dbReference type="SUPFAM" id="SSF53335">
    <property type="entry name" value="S-adenosyl-L-methionine-dependent methyltransferases"/>
    <property type="match status" value="1"/>
</dbReference>
<protein>
    <submittedName>
        <fullName evidence="1">SAM-dependent methyltransferase</fullName>
    </submittedName>
</protein>
<dbReference type="GO" id="GO:0032259">
    <property type="term" value="P:methylation"/>
    <property type="evidence" value="ECO:0007669"/>
    <property type="project" value="UniProtKB-KW"/>
</dbReference>
<comment type="caution">
    <text evidence="1">The sequence shown here is derived from an EMBL/GenBank/DDBJ whole genome shotgun (WGS) entry which is preliminary data.</text>
</comment>